<dbReference type="GeneID" id="26659060"/>
<keyword evidence="2" id="KW-1185">Reference proteome</keyword>
<proteinExistence type="predicted"/>
<protein>
    <submittedName>
        <fullName evidence="1">Uncharacterized protein</fullName>
    </submittedName>
</protein>
<accession>A0A0U5H1L3</accession>
<dbReference type="STRING" id="1407499.HHUB_2420"/>
<dbReference type="KEGG" id="hhb:Hhub_2420"/>
<dbReference type="AlphaFoldDB" id="A0A0U5H1L3"/>
<dbReference type="Proteomes" id="UP000066737">
    <property type="component" value="Chromosome I"/>
</dbReference>
<sequence length="115" mass="12939">MAPSLPSEWHEVENPDYITEKYRATNPTLFVREDHDVGAHVLPVSTSSPHDPEEYRAAAIRGNRDEFDREEPIATFDDQDEAFERALAFATHYVTAYADLGDEDAAMEAAVEAVR</sequence>
<organism evidence="1 2">
    <name type="scientific">Halobacterium hubeiense</name>
    <dbReference type="NCBI Taxonomy" id="1407499"/>
    <lineage>
        <taxon>Archaea</taxon>
        <taxon>Methanobacteriati</taxon>
        <taxon>Methanobacteriota</taxon>
        <taxon>Stenosarchaea group</taxon>
        <taxon>Halobacteria</taxon>
        <taxon>Halobacteriales</taxon>
        <taxon>Halobacteriaceae</taxon>
        <taxon>Halobacterium</taxon>
    </lineage>
</organism>
<dbReference type="OrthoDB" id="376414at2157"/>
<evidence type="ECO:0000313" key="2">
    <source>
        <dbReference type="Proteomes" id="UP000066737"/>
    </source>
</evidence>
<evidence type="ECO:0000313" key="1">
    <source>
        <dbReference type="EMBL" id="CQH56708.1"/>
    </source>
</evidence>
<name>A0A0U5H1L3_9EURY</name>
<dbReference type="RefSeq" id="WP_059056836.1">
    <property type="nucleotide sequence ID" value="NZ_LN831302.1"/>
</dbReference>
<dbReference type="EMBL" id="LN831302">
    <property type="protein sequence ID" value="CQH56708.1"/>
    <property type="molecule type" value="Genomic_DNA"/>
</dbReference>
<gene>
    <name evidence="1" type="ORF">HHUB_2420</name>
</gene>
<reference evidence="2" key="1">
    <citation type="journal article" date="2016" name="Environ. Microbiol.">
        <title>The complete genome of a viable archaeum isolated from 123-million-year-old rock salt.</title>
        <authorList>
            <person name="Jaakkola S.T."/>
            <person name="Pfeiffer F."/>
            <person name="Ravantti J.J."/>
            <person name="Guo Q."/>
            <person name="Liu Y."/>
            <person name="Chen X."/>
            <person name="Ma H."/>
            <person name="Yang C."/>
            <person name="Oksanen H.M."/>
            <person name="Bamford D.H."/>
        </authorList>
    </citation>
    <scope>NUCLEOTIDE SEQUENCE</scope>
    <source>
        <strain evidence="2">JI20-1</strain>
    </source>
</reference>